<keyword evidence="3" id="KW-1185">Reference proteome</keyword>
<feature type="region of interest" description="Disordered" evidence="1">
    <location>
        <begin position="1333"/>
        <end position="1366"/>
    </location>
</feature>
<dbReference type="STRING" id="105351.A0A401L7V7"/>
<comment type="caution">
    <text evidence="2">The sequence shown here is derived from an EMBL/GenBank/DDBJ whole genome shotgun (WGS) entry which is preliminary data.</text>
</comment>
<feature type="region of interest" description="Disordered" evidence="1">
    <location>
        <begin position="788"/>
        <end position="905"/>
    </location>
</feature>
<sequence length="1551" mass="175129">MDGSWLTGTELQLTRERSLKYKGTAKVYINQIVAHPSISRGLDPANVDRLCKIFNRDRCRRLDVRNHVTAVVSRQHLETALTSAGVSTMALMTNPPDRYPVLEFPVGQVQCLHGQHRLKAAEELLPPSDQWWTVDLYLDDISSTLQAALVDEYSNEKVPSDGEVYLKVRQYQQEGNARFEERWMARLSANKAKRFRQLNSHVDVRAAFDRLRIIPALLLHGMKFGSIPRALATNCFEEMVHGLGSLLESWSYYVRGDRAKMLKIDPQTVGKLQGLAPSVSVKDKKVVKGLVLSGQVFSNFTSCERRAVWKRLKRRKGIIPSLHTFFQDMWYLEACANCLKRLVNPCQRYPSVKSAFLGVFKVDRNHSDCLIQTSETDFRHQRGFQTNRAELGYRQLWLYAMRHYPQMPREQSSDDLVAKPGHEKADEMILHDMAVLAQRLGFDSPHIQDLMQRSPDRQMARDILLKARKPERYQYPEDIFESLVTRICDCFSQAVSLDHPTSPELALPGEVKLKRYGLPHRNAQRQDSRLLFLDELHTSNVPLDNKVTTLFVRRCFYFAFFGQLPEASPLSPARPSSSSSGGSLPQSPILVPDDRSLAPISSGAPPIQRSRVVSADCQSRRDVTRPDRKSRKQEAKERRRKERRRRQELRRSRPPHDHCLTVENIDDYDMEVIPGPSVVHPERPESIEDERANMDVDSPIVTSNADQIDDEEMEESNGFHSDSERGSMATHVQFSEESEVAPDMADRALAGVFEGTFTEEALAQPAAGNPGDLEMGKQRELDHLQRRAEETVKDGEQGNRGAESPTTERDLSVRRRLTDVEDALEEGTMHLTAESSTDQAEARQESLQEALVETAERQDVGNIASTDRSDTPSQASNKEAMTSKEKRQGGVAKWASYDATTNRNHRADRGQRITRVDFTELELNSNQLSASNVLQQPANEVQKGKEAIRPRDRLVETEGLYCSEDLPAALGERTVPDIAIHSIVEEADTSAAPFDPEAGEGRQNPSDVGRALAAADLVMVETSSQLSTAPSIKSAQVDGNGRRIDQRWVPYDRTREEKRERAARRTPGPGPERRQRTRPVTQIIFTDMQLAPPQQPPETRASTEHGLLHPETTISMDLPPLPREHQLPLSAVTPPNLPPTTRDTQSPMTNTVSQTSPEVHPKKRDNQQDISRTWEKQQRRFSRPMGIKMTREKAKAQDHQNRYKQAGQHTRPVTQNSSNKLKLAPPQQPPETRASTEHGLLHPKTTVNVDVPPLLGEHRPPLSAVTPLEVTPSTKDTAQSPMANTISDKAPSEVRLTKRDDEKRMSERWEKRQSRLSRPMGIKKTKEKAIAQDRQHHNRQGQQISGPVIESSKAIPHQDGPKSRAEKVVTRINFEDLAKTMVQQEHEARSILAPEPSTTTEPRAETASPGNQPTTVVESSQAATARSTRKLLKPRIVIRPAREVRRVPLEPTPNSQLVTIIFRAQGDDGKWKTVHELHVNPSDPSEVERVARKEARNRNATFYDKNLRKLTPAQCFEAAIEDEINTIFIKFEGELVMDEETMASIARDIEL</sequence>
<reference evidence="2 3" key="1">
    <citation type="submission" date="2016-09" db="EMBL/GenBank/DDBJ databases">
        <title>Aspergillus awamori IFM 58123T.</title>
        <authorList>
            <person name="Kusuya Y."/>
            <person name="Shimizu M."/>
            <person name="Takahashi H."/>
            <person name="Yaguchi T."/>
        </authorList>
    </citation>
    <scope>NUCLEOTIDE SEQUENCE [LARGE SCALE GENOMIC DNA]</scope>
    <source>
        <strain evidence="2 3">IFM 58123</strain>
    </source>
</reference>
<gene>
    <name evidence="2" type="ORF">AAWM_10491</name>
</gene>
<evidence type="ECO:0000313" key="2">
    <source>
        <dbReference type="EMBL" id="GCB27606.1"/>
    </source>
</evidence>
<feature type="compositionally biased region" description="Basic and acidic residues" evidence="1">
    <location>
        <begin position="806"/>
        <end position="819"/>
    </location>
</feature>
<proteinExistence type="predicted"/>
<dbReference type="Pfam" id="PF12520">
    <property type="entry name" value="DUF3723"/>
    <property type="match status" value="1"/>
</dbReference>
<dbReference type="Proteomes" id="UP000286921">
    <property type="component" value="Unassembled WGS sequence"/>
</dbReference>
<feature type="region of interest" description="Disordered" evidence="1">
    <location>
        <begin position="1260"/>
        <end position="1284"/>
    </location>
</feature>
<feature type="compositionally biased region" description="Basic and acidic residues" evidence="1">
    <location>
        <begin position="788"/>
        <end position="797"/>
    </location>
</feature>
<feature type="compositionally biased region" description="Polar residues" evidence="1">
    <location>
        <begin position="1408"/>
        <end position="1426"/>
    </location>
</feature>
<feature type="compositionally biased region" description="Polar residues" evidence="1">
    <location>
        <begin position="863"/>
        <end position="880"/>
    </location>
</feature>
<feature type="compositionally biased region" description="Basic and acidic residues" evidence="1">
    <location>
        <begin position="1164"/>
        <end position="1178"/>
    </location>
</feature>
<feature type="compositionally biased region" description="Basic and acidic residues" evidence="1">
    <location>
        <begin position="649"/>
        <end position="660"/>
    </location>
</feature>
<feature type="compositionally biased region" description="Basic and acidic residues" evidence="1">
    <location>
        <begin position="1189"/>
        <end position="1201"/>
    </location>
</feature>
<feature type="compositionally biased region" description="Low complexity" evidence="1">
    <location>
        <begin position="568"/>
        <end position="588"/>
    </location>
</feature>
<feature type="region of interest" description="Disordered" evidence="1">
    <location>
        <begin position="568"/>
        <end position="660"/>
    </location>
</feature>
<feature type="compositionally biased region" description="Basic and acidic residues" evidence="1">
    <location>
        <begin position="618"/>
        <end position="637"/>
    </location>
</feature>
<feature type="compositionally biased region" description="Polar residues" evidence="1">
    <location>
        <begin position="1207"/>
        <end position="1220"/>
    </location>
</feature>
<dbReference type="EMBL" id="BDHI01000029">
    <property type="protein sequence ID" value="GCB27606.1"/>
    <property type="molecule type" value="Genomic_DNA"/>
</dbReference>
<feature type="compositionally biased region" description="Polar residues" evidence="1">
    <location>
        <begin position="1271"/>
        <end position="1284"/>
    </location>
</feature>
<accession>A0A401L7V7</accession>
<dbReference type="InterPro" id="IPR022198">
    <property type="entry name" value="DUF3723"/>
</dbReference>
<name>A0A401L7V7_ASPAW</name>
<evidence type="ECO:0000256" key="1">
    <source>
        <dbReference type="SAM" id="MobiDB-lite"/>
    </source>
</evidence>
<protein>
    <submittedName>
        <fullName evidence="2">Uncharacterized protein</fullName>
    </submittedName>
</protein>
<feature type="compositionally biased region" description="Basic residues" evidence="1">
    <location>
        <begin position="638"/>
        <end position="648"/>
    </location>
</feature>
<feature type="compositionally biased region" description="Polar residues" evidence="1">
    <location>
        <begin position="1139"/>
        <end position="1157"/>
    </location>
</feature>
<feature type="compositionally biased region" description="Basic and acidic residues" evidence="1">
    <location>
        <begin position="1051"/>
        <end position="1060"/>
    </location>
</feature>
<feature type="region of interest" description="Disordered" evidence="1">
    <location>
        <begin position="1122"/>
        <end position="1238"/>
    </location>
</feature>
<evidence type="ECO:0000313" key="3">
    <source>
        <dbReference type="Proteomes" id="UP000286921"/>
    </source>
</evidence>
<feature type="region of interest" description="Disordered" evidence="1">
    <location>
        <begin position="1051"/>
        <end position="1077"/>
    </location>
</feature>
<feature type="region of interest" description="Disordered" evidence="1">
    <location>
        <begin position="1385"/>
        <end position="1428"/>
    </location>
</feature>
<organism evidence="2 3">
    <name type="scientific">Aspergillus awamori</name>
    <name type="common">Black koji mold</name>
    <dbReference type="NCBI Taxonomy" id="105351"/>
    <lineage>
        <taxon>Eukaryota</taxon>
        <taxon>Fungi</taxon>
        <taxon>Dikarya</taxon>
        <taxon>Ascomycota</taxon>
        <taxon>Pezizomycotina</taxon>
        <taxon>Eurotiomycetes</taxon>
        <taxon>Eurotiomycetidae</taxon>
        <taxon>Eurotiales</taxon>
        <taxon>Aspergillaceae</taxon>
        <taxon>Aspergillus</taxon>
    </lineage>
</organism>